<protein>
    <submittedName>
        <fullName evidence="2">Uncharacterized protein</fullName>
    </submittedName>
</protein>
<proteinExistence type="predicted"/>
<keyword evidence="3" id="KW-1185">Reference proteome</keyword>
<dbReference type="EMBL" id="KB030664">
    <property type="protein sequence ID" value="ELK12114.1"/>
    <property type="molecule type" value="Genomic_DNA"/>
</dbReference>
<organism evidence="2 3">
    <name type="scientific">Pteropus alecto</name>
    <name type="common">Black flying fox</name>
    <dbReference type="NCBI Taxonomy" id="9402"/>
    <lineage>
        <taxon>Eukaryota</taxon>
        <taxon>Metazoa</taxon>
        <taxon>Chordata</taxon>
        <taxon>Craniata</taxon>
        <taxon>Vertebrata</taxon>
        <taxon>Euteleostomi</taxon>
        <taxon>Mammalia</taxon>
        <taxon>Eutheria</taxon>
        <taxon>Laurasiatheria</taxon>
        <taxon>Chiroptera</taxon>
        <taxon>Yinpterochiroptera</taxon>
        <taxon>Pteropodoidea</taxon>
        <taxon>Pteropodidae</taxon>
        <taxon>Pteropodinae</taxon>
        <taxon>Pteropus</taxon>
    </lineage>
</organism>
<reference evidence="3" key="1">
    <citation type="journal article" date="2013" name="Science">
        <title>Comparative analysis of bat genomes provides insight into the evolution of flight and immunity.</title>
        <authorList>
            <person name="Zhang G."/>
            <person name="Cowled C."/>
            <person name="Shi Z."/>
            <person name="Huang Z."/>
            <person name="Bishop-Lilly K.A."/>
            <person name="Fang X."/>
            <person name="Wynne J.W."/>
            <person name="Xiong Z."/>
            <person name="Baker M.L."/>
            <person name="Zhao W."/>
            <person name="Tachedjian M."/>
            <person name="Zhu Y."/>
            <person name="Zhou P."/>
            <person name="Jiang X."/>
            <person name="Ng J."/>
            <person name="Yang L."/>
            <person name="Wu L."/>
            <person name="Xiao J."/>
            <person name="Feng Y."/>
            <person name="Chen Y."/>
            <person name="Sun X."/>
            <person name="Zhang Y."/>
            <person name="Marsh G.A."/>
            <person name="Crameri G."/>
            <person name="Broder C.C."/>
            <person name="Frey K.G."/>
            <person name="Wang L.F."/>
            <person name="Wang J."/>
        </authorList>
    </citation>
    <scope>NUCLEOTIDE SEQUENCE [LARGE SCALE GENOMIC DNA]</scope>
</reference>
<dbReference type="Proteomes" id="UP000010552">
    <property type="component" value="Unassembled WGS sequence"/>
</dbReference>
<feature type="compositionally biased region" description="Basic and acidic residues" evidence="1">
    <location>
        <begin position="56"/>
        <end position="76"/>
    </location>
</feature>
<dbReference type="InParanoid" id="L5KKE1"/>
<accession>L5KKE1</accession>
<feature type="region of interest" description="Disordered" evidence="1">
    <location>
        <begin position="43"/>
        <end position="84"/>
    </location>
</feature>
<evidence type="ECO:0000313" key="3">
    <source>
        <dbReference type="Proteomes" id="UP000010552"/>
    </source>
</evidence>
<dbReference type="AlphaFoldDB" id="L5KKE1"/>
<feature type="compositionally biased region" description="Polar residues" evidence="1">
    <location>
        <begin position="152"/>
        <end position="164"/>
    </location>
</feature>
<feature type="region of interest" description="Disordered" evidence="1">
    <location>
        <begin position="1"/>
        <end position="29"/>
    </location>
</feature>
<feature type="region of interest" description="Disordered" evidence="1">
    <location>
        <begin position="122"/>
        <end position="164"/>
    </location>
</feature>
<sequence>MTDASSLFRARPRRVFSEGAKVRGPRTGREEALCRALTWQLDEEADFPSSSPTPDTGKRSPDLSDYWRTRAPERGKGQHLRKQKRTLQLRRTVGALLPSAPSPRAWQRRQRPWTLTHQLSMTQSQVDGKTAVPADGDTAANSYRNTEARQKTPGNRFSNVLQES</sequence>
<gene>
    <name evidence="2" type="ORF">PAL_GLEAN10004965</name>
</gene>
<name>L5KKE1_PTEAL</name>
<evidence type="ECO:0000256" key="1">
    <source>
        <dbReference type="SAM" id="MobiDB-lite"/>
    </source>
</evidence>
<evidence type="ECO:0000313" key="2">
    <source>
        <dbReference type="EMBL" id="ELK12114.1"/>
    </source>
</evidence>